<evidence type="ECO:0000313" key="2">
    <source>
        <dbReference type="EMBL" id="KAK2108256.1"/>
    </source>
</evidence>
<feature type="compositionally biased region" description="Basic and acidic residues" evidence="1">
    <location>
        <begin position="95"/>
        <end position="111"/>
    </location>
</feature>
<evidence type="ECO:0000313" key="3">
    <source>
        <dbReference type="Proteomes" id="UP001266305"/>
    </source>
</evidence>
<name>A0ABQ9VG35_SAGOE</name>
<feature type="region of interest" description="Disordered" evidence="1">
    <location>
        <begin position="80"/>
        <end position="111"/>
    </location>
</feature>
<dbReference type="EMBL" id="JASSZA010000006">
    <property type="protein sequence ID" value="KAK2108256.1"/>
    <property type="molecule type" value="Genomic_DNA"/>
</dbReference>
<sequence length="129" mass="14991">MRRLRRQVPLKEQGIPDLGSELDGQFAGQVSPGGEKQKMGRLWQAASTQMISEKRHITGVRYNGRGYWRHRLICWNHKHTKPKETGQVEPTVKFRQPENQKAHLDYNSSRHDSRKLSCKMSCRSLNGEH</sequence>
<keyword evidence="3" id="KW-1185">Reference proteome</keyword>
<protein>
    <submittedName>
        <fullName evidence="2">Uncharacterized protein</fullName>
    </submittedName>
</protein>
<proteinExistence type="predicted"/>
<reference evidence="2 3" key="1">
    <citation type="submission" date="2023-05" db="EMBL/GenBank/DDBJ databases">
        <title>B98-5 Cell Line De Novo Hybrid Assembly: An Optical Mapping Approach.</title>
        <authorList>
            <person name="Kananen K."/>
            <person name="Auerbach J.A."/>
            <person name="Kautto E."/>
            <person name="Blachly J.S."/>
        </authorList>
    </citation>
    <scope>NUCLEOTIDE SEQUENCE [LARGE SCALE GENOMIC DNA]</scope>
    <source>
        <strain evidence="2">B95-8</strain>
        <tissue evidence="2">Cell line</tissue>
    </source>
</reference>
<evidence type="ECO:0000256" key="1">
    <source>
        <dbReference type="SAM" id="MobiDB-lite"/>
    </source>
</evidence>
<dbReference type="Proteomes" id="UP001266305">
    <property type="component" value="Unassembled WGS sequence"/>
</dbReference>
<gene>
    <name evidence="2" type="ORF">P7K49_013421</name>
</gene>
<comment type="caution">
    <text evidence="2">The sequence shown here is derived from an EMBL/GenBank/DDBJ whole genome shotgun (WGS) entry which is preliminary data.</text>
</comment>
<organism evidence="2 3">
    <name type="scientific">Saguinus oedipus</name>
    <name type="common">Cotton-top tamarin</name>
    <name type="synonym">Oedipomidas oedipus</name>
    <dbReference type="NCBI Taxonomy" id="9490"/>
    <lineage>
        <taxon>Eukaryota</taxon>
        <taxon>Metazoa</taxon>
        <taxon>Chordata</taxon>
        <taxon>Craniata</taxon>
        <taxon>Vertebrata</taxon>
        <taxon>Euteleostomi</taxon>
        <taxon>Mammalia</taxon>
        <taxon>Eutheria</taxon>
        <taxon>Euarchontoglires</taxon>
        <taxon>Primates</taxon>
        <taxon>Haplorrhini</taxon>
        <taxon>Platyrrhini</taxon>
        <taxon>Cebidae</taxon>
        <taxon>Callitrichinae</taxon>
        <taxon>Saguinus</taxon>
    </lineage>
</organism>
<accession>A0ABQ9VG35</accession>